<gene>
    <name evidence="3" type="ORF">O3M35_002776</name>
</gene>
<evidence type="ECO:0000256" key="2">
    <source>
        <dbReference type="SAM" id="Phobius"/>
    </source>
</evidence>
<accession>A0AAW1CLJ6</accession>
<keyword evidence="4" id="KW-1185">Reference proteome</keyword>
<organism evidence="3 4">
    <name type="scientific">Rhynocoris fuscipes</name>
    <dbReference type="NCBI Taxonomy" id="488301"/>
    <lineage>
        <taxon>Eukaryota</taxon>
        <taxon>Metazoa</taxon>
        <taxon>Ecdysozoa</taxon>
        <taxon>Arthropoda</taxon>
        <taxon>Hexapoda</taxon>
        <taxon>Insecta</taxon>
        <taxon>Pterygota</taxon>
        <taxon>Neoptera</taxon>
        <taxon>Paraneoptera</taxon>
        <taxon>Hemiptera</taxon>
        <taxon>Heteroptera</taxon>
        <taxon>Panheteroptera</taxon>
        <taxon>Cimicomorpha</taxon>
        <taxon>Reduviidae</taxon>
        <taxon>Harpactorinae</taxon>
        <taxon>Harpactorini</taxon>
        <taxon>Rhynocoris</taxon>
    </lineage>
</organism>
<dbReference type="EMBL" id="JAPXFL010000011">
    <property type="protein sequence ID" value="KAK9499806.1"/>
    <property type="molecule type" value="Genomic_DNA"/>
</dbReference>
<protein>
    <submittedName>
        <fullName evidence="3">Uncharacterized protein</fullName>
    </submittedName>
</protein>
<feature type="transmembrane region" description="Helical" evidence="2">
    <location>
        <begin position="94"/>
        <end position="113"/>
    </location>
</feature>
<evidence type="ECO:0000313" key="3">
    <source>
        <dbReference type="EMBL" id="KAK9499806.1"/>
    </source>
</evidence>
<evidence type="ECO:0000313" key="4">
    <source>
        <dbReference type="Proteomes" id="UP001461498"/>
    </source>
</evidence>
<sequence>MLQGSPGRESGSPRSPGPGPAGPGRCCETGRPIFTDPITGQTVCSCQYDMLAYQRLPPLGVYPSPYPPEAVAAYFPAAAAAAAASLNPPDQPPFYTAVSFFVFIYFLLIINTFKSIMSTAVRFLRDYILLISKGECNKLLRTNNIPIYLF</sequence>
<proteinExistence type="predicted"/>
<feature type="compositionally biased region" description="Low complexity" evidence="1">
    <location>
        <begin position="1"/>
        <end position="14"/>
    </location>
</feature>
<keyword evidence="2" id="KW-0472">Membrane</keyword>
<evidence type="ECO:0000256" key="1">
    <source>
        <dbReference type="SAM" id="MobiDB-lite"/>
    </source>
</evidence>
<comment type="caution">
    <text evidence="3">The sequence shown here is derived from an EMBL/GenBank/DDBJ whole genome shotgun (WGS) entry which is preliminary data.</text>
</comment>
<dbReference type="AlphaFoldDB" id="A0AAW1CLJ6"/>
<feature type="region of interest" description="Disordered" evidence="1">
    <location>
        <begin position="1"/>
        <end position="26"/>
    </location>
</feature>
<reference evidence="3 4" key="1">
    <citation type="submission" date="2022-12" db="EMBL/GenBank/DDBJ databases">
        <title>Chromosome-level genome assembly of true bugs.</title>
        <authorList>
            <person name="Ma L."/>
            <person name="Li H."/>
        </authorList>
    </citation>
    <scope>NUCLEOTIDE SEQUENCE [LARGE SCALE GENOMIC DNA]</scope>
    <source>
        <strain evidence="3">Lab_2022b</strain>
    </source>
</reference>
<keyword evidence="2" id="KW-1133">Transmembrane helix</keyword>
<keyword evidence="2" id="KW-0812">Transmembrane</keyword>
<name>A0AAW1CLJ6_9HEMI</name>
<dbReference type="Proteomes" id="UP001461498">
    <property type="component" value="Unassembled WGS sequence"/>
</dbReference>